<dbReference type="InterPro" id="IPR000172">
    <property type="entry name" value="GMC_OxRdtase_N"/>
</dbReference>
<feature type="active site" description="Proton acceptor" evidence="2">
    <location>
        <position position="611"/>
    </location>
</feature>
<comment type="similarity">
    <text evidence="1 4">Belongs to the GMC oxidoreductase family.</text>
</comment>
<comment type="cofactor">
    <cofactor evidence="3">
        <name>FAD</name>
        <dbReference type="ChEBI" id="CHEBI:57692"/>
    </cofactor>
</comment>
<feature type="binding site" evidence="3">
    <location>
        <position position="290"/>
    </location>
    <ligand>
        <name>FAD</name>
        <dbReference type="ChEBI" id="CHEBI:57692"/>
    </ligand>
</feature>
<sequence length="640" mass="72001">MNYLTIKLVIFLILVTKSYCLENDYVTITLIIAAKAANEVNRIFSLFNQRQDFNDWFVSNPSKFTKIAEQQYDFIIVGSGSAGSVIANRLSEIADWKILILEAGIQETELMDVPLLGPGLQFTSYNWEYYMEYQEGVFHGLNDNRMHWPRGKALGGTSVINYMIYTRGNRWDYDLWSADGNPGWSYEEVLPYYIKSERARNLVNSNPELHGTNGYLSVENPFKTKILDAFIEAGPEIGLNHFDYNANILPYGVARLQATIKNGRRNSVATAFLWPARNRPNLEIVLNAYVTKVLINPENRTAYGVTYIKNGRKYVTRASKEVILSAGAFNSPQLLMLSGIGPKGHLEKLGIKVLEDLPVGKFLKDHLTFPALTFEIDEPYDLRPALYLSQISTYLANGTGALTSLGGAEGIGYIKTALADYPQDYPDMELLFIGGTLAADRGITSRGMNIRSQVYNSIFKPLTTKHSWSIFPMLLHPKSTGYMELRSSNPFDYPKFYGNFFSDPEDHDLNAFLYTIRIIQRLSNTTAFQRLGSKLNTSPMYGCSHLTFDSDDYWKCCLKAVSVTLHHQIGTNKMGPAHDPTAVVNPNLQVYGIRNLRVADTSVIPRTIGAHTNAPSIMVGEKASDIIKTFWSRLNNSNNF</sequence>
<protein>
    <recommendedName>
        <fullName evidence="6 7">Glucose-methanol-choline oxidoreductase N-terminal domain-containing protein</fullName>
    </recommendedName>
</protein>
<dbReference type="PROSITE" id="PS00624">
    <property type="entry name" value="GMC_OXRED_2"/>
    <property type="match status" value="1"/>
</dbReference>
<dbReference type="PROSITE" id="PS00623">
    <property type="entry name" value="GMC_OXRED_1"/>
    <property type="match status" value="1"/>
</dbReference>
<evidence type="ECO:0000313" key="8">
    <source>
        <dbReference type="EMBL" id="KAL1502405.1"/>
    </source>
</evidence>
<feature type="signal peptide" evidence="5">
    <location>
        <begin position="1"/>
        <end position="20"/>
    </location>
</feature>
<keyword evidence="9" id="KW-1185">Reference proteome</keyword>
<dbReference type="EMBL" id="JBDJPC010000005">
    <property type="protein sequence ID" value="KAL1502405.1"/>
    <property type="molecule type" value="Genomic_DNA"/>
</dbReference>
<feature type="domain" description="Glucose-methanol-choline oxidoreductase N-terminal" evidence="7">
    <location>
        <begin position="327"/>
        <end position="341"/>
    </location>
</feature>
<evidence type="ECO:0000256" key="3">
    <source>
        <dbReference type="PIRSR" id="PIRSR000137-2"/>
    </source>
</evidence>
<evidence type="ECO:0000256" key="2">
    <source>
        <dbReference type="PIRSR" id="PIRSR000137-1"/>
    </source>
</evidence>
<accession>A0ABD1EUL4</accession>
<dbReference type="InterPro" id="IPR012132">
    <property type="entry name" value="GMC_OxRdtase"/>
</dbReference>
<dbReference type="Gene3D" id="3.50.50.60">
    <property type="entry name" value="FAD/NAD(P)-binding domain"/>
    <property type="match status" value="1"/>
</dbReference>
<evidence type="ECO:0000256" key="1">
    <source>
        <dbReference type="ARBA" id="ARBA00010790"/>
    </source>
</evidence>
<keyword evidence="3 4" id="KW-0274">FAD</keyword>
<evidence type="ECO:0000256" key="4">
    <source>
        <dbReference type="RuleBase" id="RU003968"/>
    </source>
</evidence>
<dbReference type="PIRSF" id="PIRSF000137">
    <property type="entry name" value="Alcohol_oxidase"/>
    <property type="match status" value="1"/>
</dbReference>
<feature type="binding site" evidence="3">
    <location>
        <position position="157"/>
    </location>
    <ligand>
        <name>FAD</name>
        <dbReference type="ChEBI" id="CHEBI:57692"/>
    </ligand>
</feature>
<evidence type="ECO:0000256" key="5">
    <source>
        <dbReference type="SAM" id="SignalP"/>
    </source>
</evidence>
<dbReference type="Pfam" id="PF00732">
    <property type="entry name" value="GMC_oxred_N"/>
    <property type="match status" value="1"/>
</dbReference>
<evidence type="ECO:0000313" key="9">
    <source>
        <dbReference type="Proteomes" id="UP001566132"/>
    </source>
</evidence>
<dbReference type="SUPFAM" id="SSF54373">
    <property type="entry name" value="FAD-linked reductases, C-terminal domain"/>
    <property type="match status" value="1"/>
</dbReference>
<dbReference type="PANTHER" id="PTHR11552">
    <property type="entry name" value="GLUCOSE-METHANOL-CHOLINE GMC OXIDOREDUCTASE"/>
    <property type="match status" value="1"/>
</dbReference>
<dbReference type="Proteomes" id="UP001566132">
    <property type="component" value="Unassembled WGS sequence"/>
</dbReference>
<name>A0ABD1EUL4_HYPHA</name>
<dbReference type="Gene3D" id="3.30.560.10">
    <property type="entry name" value="Glucose Oxidase, domain 3"/>
    <property type="match status" value="1"/>
</dbReference>
<evidence type="ECO:0000259" key="6">
    <source>
        <dbReference type="PROSITE" id="PS00623"/>
    </source>
</evidence>
<dbReference type="SUPFAM" id="SSF51905">
    <property type="entry name" value="FAD/NAD(P)-binding domain"/>
    <property type="match status" value="1"/>
</dbReference>
<gene>
    <name evidence="8" type="ORF">ABEB36_007551</name>
</gene>
<feature type="chain" id="PRO_5044798297" description="Glucose-methanol-choline oxidoreductase N-terminal domain-containing protein" evidence="5">
    <location>
        <begin position="21"/>
        <end position="640"/>
    </location>
</feature>
<proteinExistence type="inferred from homology"/>
<keyword evidence="4" id="KW-0285">Flavoprotein</keyword>
<dbReference type="AlphaFoldDB" id="A0ABD1EUL4"/>
<organism evidence="8 9">
    <name type="scientific">Hypothenemus hampei</name>
    <name type="common">Coffee berry borer</name>
    <dbReference type="NCBI Taxonomy" id="57062"/>
    <lineage>
        <taxon>Eukaryota</taxon>
        <taxon>Metazoa</taxon>
        <taxon>Ecdysozoa</taxon>
        <taxon>Arthropoda</taxon>
        <taxon>Hexapoda</taxon>
        <taxon>Insecta</taxon>
        <taxon>Pterygota</taxon>
        <taxon>Neoptera</taxon>
        <taxon>Endopterygota</taxon>
        <taxon>Coleoptera</taxon>
        <taxon>Polyphaga</taxon>
        <taxon>Cucujiformia</taxon>
        <taxon>Curculionidae</taxon>
        <taxon>Scolytinae</taxon>
        <taxon>Hypothenemus</taxon>
    </lineage>
</organism>
<dbReference type="PANTHER" id="PTHR11552:SF208">
    <property type="entry name" value="RE36204P-RELATED"/>
    <property type="match status" value="1"/>
</dbReference>
<dbReference type="InterPro" id="IPR007867">
    <property type="entry name" value="GMC_OxRtase_C"/>
</dbReference>
<dbReference type="InterPro" id="IPR036188">
    <property type="entry name" value="FAD/NAD-bd_sf"/>
</dbReference>
<reference evidence="8 9" key="1">
    <citation type="submission" date="2024-05" db="EMBL/GenBank/DDBJ databases">
        <title>Genetic variation in Jamaican populations of the coffee berry borer (Hypothenemus hampei).</title>
        <authorList>
            <person name="Errbii M."/>
            <person name="Myrie A."/>
        </authorList>
    </citation>
    <scope>NUCLEOTIDE SEQUENCE [LARGE SCALE GENOMIC DNA]</scope>
    <source>
        <strain evidence="8">JA-Hopewell-2020-01-JO</strain>
        <tissue evidence="8">Whole body</tissue>
    </source>
</reference>
<comment type="caution">
    <text evidence="8">The sequence shown here is derived from an EMBL/GenBank/DDBJ whole genome shotgun (WGS) entry which is preliminary data.</text>
</comment>
<evidence type="ECO:0000259" key="7">
    <source>
        <dbReference type="PROSITE" id="PS00624"/>
    </source>
</evidence>
<feature type="active site" description="Proton donor" evidence="2">
    <location>
        <position position="567"/>
    </location>
</feature>
<feature type="domain" description="Glucose-methanol-choline oxidoreductase N-terminal" evidence="6">
    <location>
        <begin position="151"/>
        <end position="174"/>
    </location>
</feature>
<dbReference type="Pfam" id="PF05199">
    <property type="entry name" value="GMC_oxred_C"/>
    <property type="match status" value="1"/>
</dbReference>
<keyword evidence="5" id="KW-0732">Signal</keyword>